<keyword evidence="3" id="KW-1185">Reference proteome</keyword>
<dbReference type="AlphaFoldDB" id="A0AAV5SMK3"/>
<feature type="compositionally biased region" description="Acidic residues" evidence="1">
    <location>
        <begin position="28"/>
        <end position="47"/>
    </location>
</feature>
<proteinExistence type="predicted"/>
<comment type="caution">
    <text evidence="2">The sequence shown here is derived from an EMBL/GenBank/DDBJ whole genome shotgun (WGS) entry which is preliminary data.</text>
</comment>
<accession>A0AAV5SMK3</accession>
<organism evidence="2 3">
    <name type="scientific">Pristionchus entomophagus</name>
    <dbReference type="NCBI Taxonomy" id="358040"/>
    <lineage>
        <taxon>Eukaryota</taxon>
        <taxon>Metazoa</taxon>
        <taxon>Ecdysozoa</taxon>
        <taxon>Nematoda</taxon>
        <taxon>Chromadorea</taxon>
        <taxon>Rhabditida</taxon>
        <taxon>Rhabditina</taxon>
        <taxon>Diplogasteromorpha</taxon>
        <taxon>Diplogasteroidea</taxon>
        <taxon>Neodiplogasteridae</taxon>
        <taxon>Pristionchus</taxon>
    </lineage>
</organism>
<sequence>HAEVIASSDESDHSDSDSYSTETKSADEGDIVDPEIEEDEEAEHPDEVVVDDATPVVATTSTGFTHSFLVRICVPMVESMPCIE</sequence>
<reference evidence="2" key="1">
    <citation type="submission" date="2023-10" db="EMBL/GenBank/DDBJ databases">
        <title>Genome assembly of Pristionchus species.</title>
        <authorList>
            <person name="Yoshida K."/>
            <person name="Sommer R.J."/>
        </authorList>
    </citation>
    <scope>NUCLEOTIDE SEQUENCE</scope>
    <source>
        <strain evidence="2">RS0144</strain>
    </source>
</reference>
<protein>
    <submittedName>
        <fullName evidence="2">Uncharacterized protein</fullName>
    </submittedName>
</protein>
<dbReference type="EMBL" id="BTSX01000002">
    <property type="protein sequence ID" value="GMS82574.1"/>
    <property type="molecule type" value="Genomic_DNA"/>
</dbReference>
<dbReference type="Proteomes" id="UP001432027">
    <property type="component" value="Unassembled WGS sequence"/>
</dbReference>
<evidence type="ECO:0000313" key="2">
    <source>
        <dbReference type="EMBL" id="GMS82574.1"/>
    </source>
</evidence>
<evidence type="ECO:0000313" key="3">
    <source>
        <dbReference type="Proteomes" id="UP001432027"/>
    </source>
</evidence>
<evidence type="ECO:0000256" key="1">
    <source>
        <dbReference type="SAM" id="MobiDB-lite"/>
    </source>
</evidence>
<feature type="non-terminal residue" evidence="2">
    <location>
        <position position="84"/>
    </location>
</feature>
<feature type="non-terminal residue" evidence="2">
    <location>
        <position position="1"/>
    </location>
</feature>
<name>A0AAV5SMK3_9BILA</name>
<feature type="region of interest" description="Disordered" evidence="1">
    <location>
        <begin position="1"/>
        <end position="47"/>
    </location>
</feature>
<gene>
    <name evidence="2" type="ORF">PENTCL1PPCAC_4749</name>
</gene>